<keyword evidence="4" id="KW-1185">Reference proteome</keyword>
<feature type="compositionally biased region" description="Basic and acidic residues" evidence="1">
    <location>
        <begin position="182"/>
        <end position="192"/>
    </location>
</feature>
<feature type="transmembrane region" description="Helical" evidence="2">
    <location>
        <begin position="71"/>
        <end position="98"/>
    </location>
</feature>
<name>A0A4Z1FYM5_9HELO</name>
<organism evidence="3 4">
    <name type="scientific">Botrytis paeoniae</name>
    <dbReference type="NCBI Taxonomy" id="278948"/>
    <lineage>
        <taxon>Eukaryota</taxon>
        <taxon>Fungi</taxon>
        <taxon>Dikarya</taxon>
        <taxon>Ascomycota</taxon>
        <taxon>Pezizomycotina</taxon>
        <taxon>Leotiomycetes</taxon>
        <taxon>Helotiales</taxon>
        <taxon>Sclerotiniaceae</taxon>
        <taxon>Botrytis</taxon>
    </lineage>
</organism>
<evidence type="ECO:0000313" key="4">
    <source>
        <dbReference type="Proteomes" id="UP000297910"/>
    </source>
</evidence>
<dbReference type="Proteomes" id="UP000297910">
    <property type="component" value="Unassembled WGS sequence"/>
</dbReference>
<accession>A0A4Z1FYM5</accession>
<feature type="transmembrane region" description="Helical" evidence="2">
    <location>
        <begin position="5"/>
        <end position="24"/>
    </location>
</feature>
<evidence type="ECO:0000256" key="2">
    <source>
        <dbReference type="SAM" id="Phobius"/>
    </source>
</evidence>
<dbReference type="AlphaFoldDB" id="A0A4Z1FYM5"/>
<proteinExistence type="predicted"/>
<protein>
    <submittedName>
        <fullName evidence="3">Uncharacterized protein</fullName>
    </submittedName>
</protein>
<dbReference type="EMBL" id="PQXI01000031">
    <property type="protein sequence ID" value="TGO28142.1"/>
    <property type="molecule type" value="Genomic_DNA"/>
</dbReference>
<gene>
    <name evidence="3" type="ORF">BPAE_0031g00070</name>
</gene>
<keyword evidence="2" id="KW-0472">Membrane</keyword>
<comment type="caution">
    <text evidence="3">The sequence shown here is derived from an EMBL/GenBank/DDBJ whole genome shotgun (WGS) entry which is preliminary data.</text>
</comment>
<feature type="transmembrane region" description="Helical" evidence="2">
    <location>
        <begin position="36"/>
        <end position="59"/>
    </location>
</feature>
<evidence type="ECO:0000313" key="3">
    <source>
        <dbReference type="EMBL" id="TGO28142.1"/>
    </source>
</evidence>
<sequence>MFGSILCTFLSVACTISAIFWYVFGGSAPDTVFGGIVWLLPIATPSMYSPSLLLYTFILSPEQRKERPDKIYVLQSISQIFCALTTNLVASLTAWAAVTALFSLLEPLGGKEDLAFELFLWCVEFYLILMSIVFYIAVVAFSWKPYAERAARYSDNGWLLEFEIFCVPFQNIEVRSPRHSAAEEEQTGHLLEEIPAETSKSMKEDV</sequence>
<keyword evidence="2" id="KW-1133">Transmembrane helix</keyword>
<reference evidence="3 4" key="1">
    <citation type="submission" date="2017-12" db="EMBL/GenBank/DDBJ databases">
        <title>Comparative genomics of Botrytis spp.</title>
        <authorList>
            <person name="Valero-Jimenez C.A."/>
            <person name="Tapia P."/>
            <person name="Veloso J."/>
            <person name="Silva-Moreno E."/>
            <person name="Staats M."/>
            <person name="Valdes J.H."/>
            <person name="Van Kan J.A.L."/>
        </authorList>
    </citation>
    <scope>NUCLEOTIDE SEQUENCE [LARGE SCALE GENOMIC DNA]</scope>
    <source>
        <strain evidence="3 4">Bp0003</strain>
    </source>
</reference>
<feature type="region of interest" description="Disordered" evidence="1">
    <location>
        <begin position="182"/>
        <end position="206"/>
    </location>
</feature>
<keyword evidence="2" id="KW-0812">Transmembrane</keyword>
<feature type="transmembrane region" description="Helical" evidence="2">
    <location>
        <begin position="118"/>
        <end position="143"/>
    </location>
</feature>
<evidence type="ECO:0000256" key="1">
    <source>
        <dbReference type="SAM" id="MobiDB-lite"/>
    </source>
</evidence>